<organism evidence="1 2">
    <name type="scientific">Hymenobacter gelipurpurascens</name>
    <dbReference type="NCBI Taxonomy" id="89968"/>
    <lineage>
        <taxon>Bacteria</taxon>
        <taxon>Pseudomonadati</taxon>
        <taxon>Bacteroidota</taxon>
        <taxon>Cytophagia</taxon>
        <taxon>Cytophagales</taxon>
        <taxon>Hymenobacteraceae</taxon>
        <taxon>Hymenobacter</taxon>
    </lineage>
</organism>
<proteinExistence type="predicted"/>
<sequence length="165" mass="18126">MQYFHQALGLFTLILCGCLVSCKGPIVIQDCLQAQKLAADYAKSYSPHHMQRGWYGPPPVVSPPLRRAHLQQQAILLGHVDRLGSDGTVSPQPGARVFARQQFTDTDSHGNYTLPLATGTYTLRCGAVGLLVPQEPVALHVRPGDSIRINFLLLVDPRPIIHQMP</sequence>
<dbReference type="Proteomes" id="UP000198131">
    <property type="component" value="Unassembled WGS sequence"/>
</dbReference>
<evidence type="ECO:0000313" key="2">
    <source>
        <dbReference type="Proteomes" id="UP000198131"/>
    </source>
</evidence>
<name>A0A212TIP9_9BACT</name>
<keyword evidence="2" id="KW-1185">Reference proteome</keyword>
<evidence type="ECO:0008006" key="3">
    <source>
        <dbReference type="Google" id="ProtNLM"/>
    </source>
</evidence>
<evidence type="ECO:0000313" key="1">
    <source>
        <dbReference type="EMBL" id="SNC65696.1"/>
    </source>
</evidence>
<accession>A0A212TIP9</accession>
<dbReference type="Gene3D" id="2.60.40.1120">
    <property type="entry name" value="Carboxypeptidase-like, regulatory domain"/>
    <property type="match status" value="1"/>
</dbReference>
<gene>
    <name evidence="1" type="ORF">SAMN06265337_1359</name>
</gene>
<dbReference type="EMBL" id="FYEW01000001">
    <property type="protein sequence ID" value="SNC65696.1"/>
    <property type="molecule type" value="Genomic_DNA"/>
</dbReference>
<protein>
    <recommendedName>
        <fullName evidence="3">Carboxypeptidase regulatory-like domain-containing protein</fullName>
    </recommendedName>
</protein>
<dbReference type="AlphaFoldDB" id="A0A212TIP9"/>
<dbReference type="InterPro" id="IPR013784">
    <property type="entry name" value="Carb-bd-like_fold"/>
</dbReference>
<dbReference type="SUPFAM" id="SSF49452">
    <property type="entry name" value="Starch-binding domain-like"/>
    <property type="match status" value="1"/>
</dbReference>
<reference evidence="2" key="1">
    <citation type="submission" date="2017-06" db="EMBL/GenBank/DDBJ databases">
        <authorList>
            <person name="Varghese N."/>
            <person name="Submissions S."/>
        </authorList>
    </citation>
    <scope>NUCLEOTIDE SEQUENCE [LARGE SCALE GENOMIC DNA]</scope>
    <source>
        <strain evidence="2">DSM 11116</strain>
    </source>
</reference>
<dbReference type="GO" id="GO:0030246">
    <property type="term" value="F:carbohydrate binding"/>
    <property type="evidence" value="ECO:0007669"/>
    <property type="project" value="InterPro"/>
</dbReference>